<dbReference type="Pfam" id="PF05275">
    <property type="entry name" value="CopB"/>
    <property type="match status" value="1"/>
</dbReference>
<proteinExistence type="predicted"/>
<organism evidence="3 4">
    <name type="scientific">Brevundimonas mediterranea</name>
    <dbReference type="NCBI Taxonomy" id="74329"/>
    <lineage>
        <taxon>Bacteria</taxon>
        <taxon>Pseudomonadati</taxon>
        <taxon>Pseudomonadota</taxon>
        <taxon>Alphaproteobacteria</taxon>
        <taxon>Caulobacterales</taxon>
        <taxon>Caulobacteraceae</taxon>
        <taxon>Brevundimonas</taxon>
    </lineage>
</organism>
<feature type="signal peptide" evidence="2">
    <location>
        <begin position="1"/>
        <end position="25"/>
    </location>
</feature>
<dbReference type="GO" id="GO:0006878">
    <property type="term" value="P:intracellular copper ion homeostasis"/>
    <property type="evidence" value="ECO:0007669"/>
    <property type="project" value="InterPro"/>
</dbReference>
<name>A0A7Z8Y2H2_9CAUL</name>
<feature type="chain" id="PRO_5030514754" evidence="2">
    <location>
        <begin position="26"/>
        <end position="539"/>
    </location>
</feature>
<dbReference type="SUPFAM" id="SSF103515">
    <property type="entry name" value="Autotransporter"/>
    <property type="match status" value="1"/>
</dbReference>
<accession>A0A7Z8Y2H2</accession>
<sequence length="539" mass="56118">MKTSVAVLPLILAAASAAAGTPALAQSHAGHATPAPVRQTLPEGCVARGSSTADASRIGTAGAPTCPTGAVPVRLQAGAMPAGHDMSTMGQTRPAPAMPAGHDMSTMPQTQPAPAAASRHAGHDMSTMGQTQPAPAMPAGHDMSAMGQTQPAPAAASPHAGHDMSAMGQTQPAPAMPAGHDMSTMGQTQPAPAATSPHAGHDMSTMGQTQPAPAMPAGHNMSTMGQTQPAPAAASPHAGHDMSTMGQTPPAPAMPAGHDMSTMGQMPAGHDMSGMAMPPDVPTSANNPGRPPEAPAPAGAASGPANAADLLFDPAEMAAARAQLLVEHGNVRTTAVIIDQLEATFGDDEEGYAWDAQGWTGGDINRFWWKSEGEGAFDGEVEEAEIQALYSRAFRPFFDFQTGLRQTYRPEGDRTDLVVGIQGLAPYWFEVDAAAFLSNKGELTARAEAEYDQRITNRWIVQPRAEVVLSAEDIPELRIGSGLSTLQIGARLRYEFRKEFAPYVGVEWTKSFGNTADFLEADGRSSEDTRLVVGIRAWF</sequence>
<keyword evidence="2" id="KW-0732">Signal</keyword>
<dbReference type="EMBL" id="UXHF01000020">
    <property type="protein sequence ID" value="VDC49686.1"/>
    <property type="molecule type" value="Genomic_DNA"/>
</dbReference>
<reference evidence="3 4" key="1">
    <citation type="submission" date="2018-11" db="EMBL/GenBank/DDBJ databases">
        <authorList>
            <person name="Peiro R."/>
            <person name="Begona"/>
            <person name="Cbmso G."/>
            <person name="Lopez M."/>
            <person name="Gonzalez S."/>
            <person name="Sacristan E."/>
            <person name="Castillo E."/>
        </authorList>
    </citation>
    <scope>NUCLEOTIDE SEQUENCE [LARGE SCALE GENOMIC DNA]</scope>
    <source>
        <strain evidence="3">Brev_genome</strain>
    </source>
</reference>
<comment type="caution">
    <text evidence="3">The sequence shown here is derived from an EMBL/GenBank/DDBJ whole genome shotgun (WGS) entry which is preliminary data.</text>
</comment>
<dbReference type="Proteomes" id="UP000289220">
    <property type="component" value="Unassembled WGS sequence"/>
</dbReference>
<protein>
    <submittedName>
        <fullName evidence="3">Copper resistance protein B</fullName>
    </submittedName>
</protein>
<dbReference type="InterPro" id="IPR007939">
    <property type="entry name" value="Cu-R_B_prcur"/>
</dbReference>
<gene>
    <name evidence="3" type="primary">copB_2</name>
    <name evidence="3" type="ORF">BREV_BREV_01335</name>
</gene>
<feature type="compositionally biased region" description="Low complexity" evidence="1">
    <location>
        <begin position="296"/>
        <end position="305"/>
    </location>
</feature>
<evidence type="ECO:0000313" key="4">
    <source>
        <dbReference type="Proteomes" id="UP000289220"/>
    </source>
</evidence>
<evidence type="ECO:0000313" key="3">
    <source>
        <dbReference type="EMBL" id="VDC49686.1"/>
    </source>
</evidence>
<evidence type="ECO:0000256" key="1">
    <source>
        <dbReference type="SAM" id="MobiDB-lite"/>
    </source>
</evidence>
<dbReference type="GO" id="GO:0005507">
    <property type="term" value="F:copper ion binding"/>
    <property type="evidence" value="ECO:0007669"/>
    <property type="project" value="InterPro"/>
</dbReference>
<dbReference type="AlphaFoldDB" id="A0A7Z8Y2H2"/>
<keyword evidence="4" id="KW-1185">Reference proteome</keyword>
<dbReference type="InterPro" id="IPR036709">
    <property type="entry name" value="Autotransporte_beta_dom_sf"/>
</dbReference>
<feature type="region of interest" description="Disordered" evidence="1">
    <location>
        <begin position="81"/>
        <end position="305"/>
    </location>
</feature>
<evidence type="ECO:0000256" key="2">
    <source>
        <dbReference type="SAM" id="SignalP"/>
    </source>
</evidence>
<dbReference type="GO" id="GO:0009279">
    <property type="term" value="C:cell outer membrane"/>
    <property type="evidence" value="ECO:0007669"/>
    <property type="project" value="InterPro"/>
</dbReference>